<dbReference type="EMBL" id="CP128400">
    <property type="protein sequence ID" value="WJW69545.1"/>
    <property type="molecule type" value="Genomic_DNA"/>
</dbReference>
<organism evidence="1 3">
    <name type="scientific">Candidatus Chlorohelix allophototropha</name>
    <dbReference type="NCBI Taxonomy" id="3003348"/>
    <lineage>
        <taxon>Bacteria</taxon>
        <taxon>Bacillati</taxon>
        <taxon>Chloroflexota</taxon>
        <taxon>Chloroflexia</taxon>
        <taxon>Candidatus Chloroheliales</taxon>
        <taxon>Candidatus Chloroheliaceae</taxon>
        <taxon>Candidatus Chlorohelix</taxon>
    </lineage>
</organism>
<accession>A0A8T7M6E5</accession>
<evidence type="ECO:0000313" key="4">
    <source>
        <dbReference type="Proteomes" id="UP001431572"/>
    </source>
</evidence>
<reference evidence="1 3" key="1">
    <citation type="submission" date="2020-06" db="EMBL/GenBank/DDBJ databases">
        <title>Anoxygenic phototrophic Chloroflexota member uses a Type I reaction center.</title>
        <authorList>
            <person name="Tsuji J.M."/>
            <person name="Shaw N.A."/>
            <person name="Nagashima S."/>
            <person name="Venkiteswaran J."/>
            <person name="Schiff S.L."/>
            <person name="Hanada S."/>
            <person name="Tank M."/>
            <person name="Neufeld J.D."/>
        </authorList>
    </citation>
    <scope>NUCLEOTIDE SEQUENCE [LARGE SCALE GENOMIC DNA]</scope>
    <source>
        <strain evidence="1">L227-S17</strain>
    </source>
</reference>
<dbReference type="InterPro" id="IPR023393">
    <property type="entry name" value="START-like_dom_sf"/>
</dbReference>
<keyword evidence="4" id="KW-1185">Reference proteome</keyword>
<evidence type="ECO:0000313" key="3">
    <source>
        <dbReference type="Proteomes" id="UP000521676"/>
    </source>
</evidence>
<dbReference type="Proteomes" id="UP001431572">
    <property type="component" value="Chromosome 2"/>
</dbReference>
<gene>
    <name evidence="1" type="ORF">HXX08_17400</name>
    <name evidence="2" type="ORF">OZ401_003164</name>
</gene>
<evidence type="ECO:0000313" key="2">
    <source>
        <dbReference type="EMBL" id="WJW69545.1"/>
    </source>
</evidence>
<proteinExistence type="predicted"/>
<dbReference type="RefSeq" id="WP_341471423.1">
    <property type="nucleotide sequence ID" value="NZ_CP128400.1"/>
</dbReference>
<dbReference type="InterPro" id="IPR018971">
    <property type="entry name" value="DUF1997"/>
</dbReference>
<name>A0A8T7M6E5_9CHLR</name>
<dbReference type="Pfam" id="PF09366">
    <property type="entry name" value="DUF1997"/>
    <property type="match status" value="1"/>
</dbReference>
<dbReference type="Proteomes" id="UP000521676">
    <property type="component" value="Unassembled WGS sequence"/>
</dbReference>
<reference evidence="2" key="2">
    <citation type="journal article" date="2024" name="Nature">
        <title>Anoxygenic phototroph of the Chloroflexota uses a type I reaction centre.</title>
        <authorList>
            <person name="Tsuji J.M."/>
            <person name="Shaw N.A."/>
            <person name="Nagashima S."/>
            <person name="Venkiteswaran J.J."/>
            <person name="Schiff S.L."/>
            <person name="Watanabe T."/>
            <person name="Fukui M."/>
            <person name="Hanada S."/>
            <person name="Tank M."/>
            <person name="Neufeld J.D."/>
        </authorList>
    </citation>
    <scope>NUCLEOTIDE SEQUENCE</scope>
    <source>
        <strain evidence="2">L227-S17</strain>
    </source>
</reference>
<protein>
    <submittedName>
        <fullName evidence="1">DUF1997 domain-containing protein</fullName>
    </submittedName>
</protein>
<evidence type="ECO:0000313" key="1">
    <source>
        <dbReference type="EMBL" id="NWJ47633.1"/>
    </source>
</evidence>
<dbReference type="Gene3D" id="3.30.530.20">
    <property type="match status" value="1"/>
</dbReference>
<dbReference type="AlphaFoldDB" id="A0A8T7M6E5"/>
<dbReference type="EMBL" id="JACATZ010000003">
    <property type="protein sequence ID" value="NWJ47633.1"/>
    <property type="molecule type" value="Genomic_DNA"/>
</dbReference>
<sequence length="189" mass="21533">MFSPDGNKFLVRSEVRHSYAINAKTDYVFEYLSDIKMLLVNIPHISRVQVRKNSGQARLFCSMPVLAFKMNVVVDVESRIDSATRTISFFKPTKLIDTLPHGYIVGTFGANLDITPKENGDTSISSQLILGFDSSQIDMFKLLPPIILESAGQRMLQEFVDQTSKNYVRKLVNDFPVWLRQRQQLGNQK</sequence>